<dbReference type="AlphaFoldDB" id="A0A5N0YW46"/>
<dbReference type="Gene3D" id="2.60.120.10">
    <property type="entry name" value="Jelly Rolls"/>
    <property type="match status" value="1"/>
</dbReference>
<sequence length="202" mass="23669">MDIPSTSFQTAKEDMVLLKDYFLKNNYIYISKHPRFAPYPKHSHHFLELNYVYSGKSIQYINNKREVINQGEILLLDSGSSHSLEVHGEQDILIDIIFPNDKVNIDWLSNLNVKNSVLFNFLAQTMATRSRKEYLIFRCSENEHVQIILDQMINKYFTEPVFANEIISLYIPILFTELIGNCTYDFYEEKKTRPTIKSSSIP</sequence>
<comment type="caution">
    <text evidence="3">The sequence shown here is derived from an EMBL/GenBank/DDBJ whole genome shotgun (WGS) entry which is preliminary data.</text>
</comment>
<proteinExistence type="predicted"/>
<dbReference type="EMBL" id="VYUT01000007">
    <property type="protein sequence ID" value="KAA9206056.1"/>
    <property type="molecule type" value="Genomic_DNA"/>
</dbReference>
<accession>A0A5N0YW46</accession>
<keyword evidence="1" id="KW-0238">DNA-binding</keyword>
<gene>
    <name evidence="3" type="ORF">F6X95_06105</name>
</gene>
<name>A0A5N0YW46_9ENTE</name>
<dbReference type="Proteomes" id="UP000326078">
    <property type="component" value="Unassembled WGS sequence"/>
</dbReference>
<dbReference type="InterPro" id="IPR014710">
    <property type="entry name" value="RmlC-like_jellyroll"/>
</dbReference>
<dbReference type="InterPro" id="IPR003313">
    <property type="entry name" value="AraC-bd"/>
</dbReference>
<dbReference type="RefSeq" id="WP_151026417.1">
    <property type="nucleotide sequence ID" value="NZ_VYUL01000004.1"/>
</dbReference>
<dbReference type="SUPFAM" id="SSF51215">
    <property type="entry name" value="Regulatory protein AraC"/>
    <property type="match status" value="1"/>
</dbReference>
<evidence type="ECO:0000313" key="3">
    <source>
        <dbReference type="EMBL" id="KAA9206056.1"/>
    </source>
</evidence>
<evidence type="ECO:0000259" key="2">
    <source>
        <dbReference type="Pfam" id="PF02311"/>
    </source>
</evidence>
<protein>
    <recommendedName>
        <fullName evidence="2">AraC-type arabinose-binding/dimerisation domain-containing protein</fullName>
    </recommendedName>
</protein>
<evidence type="ECO:0000256" key="1">
    <source>
        <dbReference type="ARBA" id="ARBA00023125"/>
    </source>
</evidence>
<dbReference type="Pfam" id="PF02311">
    <property type="entry name" value="AraC_binding"/>
    <property type="match status" value="1"/>
</dbReference>
<dbReference type="GO" id="GO:0006355">
    <property type="term" value="P:regulation of DNA-templated transcription"/>
    <property type="evidence" value="ECO:0007669"/>
    <property type="project" value="InterPro"/>
</dbReference>
<evidence type="ECO:0000313" key="4">
    <source>
        <dbReference type="Proteomes" id="UP000326078"/>
    </source>
</evidence>
<organism evidence="3 4">
    <name type="scientific">Enterococcus durans</name>
    <dbReference type="NCBI Taxonomy" id="53345"/>
    <lineage>
        <taxon>Bacteria</taxon>
        <taxon>Bacillati</taxon>
        <taxon>Bacillota</taxon>
        <taxon>Bacilli</taxon>
        <taxon>Lactobacillales</taxon>
        <taxon>Enterococcaceae</taxon>
        <taxon>Enterococcus</taxon>
    </lineage>
</organism>
<dbReference type="GO" id="GO:0003677">
    <property type="term" value="F:DNA binding"/>
    <property type="evidence" value="ECO:0007669"/>
    <property type="project" value="UniProtKB-KW"/>
</dbReference>
<feature type="domain" description="AraC-type arabinose-binding/dimerisation" evidence="2">
    <location>
        <begin position="39"/>
        <end position="92"/>
    </location>
</feature>
<dbReference type="InterPro" id="IPR037923">
    <property type="entry name" value="HTH-like"/>
</dbReference>
<reference evidence="3 4" key="1">
    <citation type="submission" date="2019-09" db="EMBL/GenBank/DDBJ databases">
        <title>Vancomyinc resistant enterococci isolated from farm animals in Switzerland.</title>
        <authorList>
            <person name="Stevens M.J.A."/>
            <person name="Stephan R."/>
            <person name="Morach M."/>
            <person name="Nuesch-Inderbinen M."/>
        </authorList>
    </citation>
    <scope>NUCLEOTIDE SEQUENCE [LARGE SCALE GENOMIC DNA]</scope>
    <source>
        <strain evidence="3 4">GH27</strain>
    </source>
</reference>